<evidence type="ECO:0000313" key="1">
    <source>
        <dbReference type="EMBL" id="MBT9316314.1"/>
    </source>
</evidence>
<reference evidence="1" key="1">
    <citation type="submission" date="2020-11" db="EMBL/GenBank/DDBJ databases">
        <authorList>
            <person name="Konstantinou D."/>
            <person name="Gkelis S."/>
            <person name="Popin R."/>
            <person name="Fewer D."/>
            <person name="Sivonen K."/>
        </authorList>
    </citation>
    <scope>NUCLEOTIDE SEQUENCE</scope>
    <source>
        <strain evidence="1">TAU-MAC 1115</strain>
    </source>
</reference>
<dbReference type="Proteomes" id="UP000717364">
    <property type="component" value="Unassembled WGS sequence"/>
</dbReference>
<keyword evidence="2" id="KW-1185">Reference proteome</keyword>
<organism evidence="1 2">
    <name type="scientific">Leptothoe spongobia TAU-MAC 1115</name>
    <dbReference type="NCBI Taxonomy" id="1967444"/>
    <lineage>
        <taxon>Bacteria</taxon>
        <taxon>Bacillati</taxon>
        <taxon>Cyanobacteriota</taxon>
        <taxon>Cyanophyceae</taxon>
        <taxon>Nodosilineales</taxon>
        <taxon>Cymatolegaceae</taxon>
        <taxon>Leptothoe</taxon>
        <taxon>Leptothoe spongobia</taxon>
    </lineage>
</organism>
<protein>
    <submittedName>
        <fullName evidence="1">Uncharacterized protein</fullName>
    </submittedName>
</protein>
<evidence type="ECO:0000313" key="2">
    <source>
        <dbReference type="Proteomes" id="UP000717364"/>
    </source>
</evidence>
<dbReference type="AlphaFoldDB" id="A0A947GJ69"/>
<accession>A0A947GJ69</accession>
<name>A0A947GJ69_9CYAN</name>
<sequence>MTSCWLLDGPGLCDRKDGEDLSFAANAHLFEWPAALVSAESGVVMTADMDQPFRDVGYKQWKNKRARHEPQQIPVPIVSGDPSDFSVIDRLRAAVQQPESAPIYGFSRPSQSSAFRLAQQLPDVSNPWIDKLGLNSFKSLPERSDKAPTQYETLGTLWLLNSISEDFLSLAMFNLDIVELIGPKGGAFALRAALQNQGVTPESFDNTVRRYQSRVIPQVSQAMDSRMTVVEGNIRQWLAAGRKAVRLPDGTVDETLSRVNAITALHGAQRLAHIGLRMDGFAWAANDTLNCLINPGQ</sequence>
<gene>
    <name evidence="1" type="ORF">IXB50_12860</name>
</gene>
<dbReference type="RefSeq" id="WP_215609383.1">
    <property type="nucleotide sequence ID" value="NZ_JADOES010000023.1"/>
</dbReference>
<proteinExistence type="predicted"/>
<comment type="caution">
    <text evidence="1">The sequence shown here is derived from an EMBL/GenBank/DDBJ whole genome shotgun (WGS) entry which is preliminary data.</text>
</comment>
<dbReference type="EMBL" id="JADOES010000023">
    <property type="protein sequence ID" value="MBT9316314.1"/>
    <property type="molecule type" value="Genomic_DNA"/>
</dbReference>
<reference evidence="1" key="2">
    <citation type="journal article" date="2021" name="Mar. Drugs">
        <title>Genome Reduction and Secondary Metabolism of the Marine Sponge-Associated Cyanobacterium Leptothoe.</title>
        <authorList>
            <person name="Konstantinou D."/>
            <person name="Popin R.V."/>
            <person name="Fewer D.P."/>
            <person name="Sivonen K."/>
            <person name="Gkelis S."/>
        </authorList>
    </citation>
    <scope>NUCLEOTIDE SEQUENCE</scope>
    <source>
        <strain evidence="1">TAU-MAC 1115</strain>
    </source>
</reference>